<accession>A0A7H8QLG3</accession>
<evidence type="ECO:0000256" key="7">
    <source>
        <dbReference type="RuleBase" id="RU003346"/>
    </source>
</evidence>
<dbReference type="InterPro" id="IPR020846">
    <property type="entry name" value="MFS_dom"/>
</dbReference>
<sequence>MKPFSTPYTVLTDRLRGRGRKSAWIEYIITATCAIGNMLFGYDQGVMGGFLTSIPFEQTFPSISSTAGNATLQGFTVAVYEIGCAIGALSVIFGGDRYGRRVTVMMGQTILIVGSVLQFTSYSLAQLIVGRIVTGVGNGMAVAVLPTWNGECSRSSNRGRAVLWQLNINIFGIAVAYWVDYGVNQSSLTVNTDWSWRFPLSLQIIFSLLTILLSLFLPDSPRALVRQGRIEDARDVIDMLSLEEDPVKRAQTTTVHLSLIEGTLEEEVEQNSSSWNEIFTQGESRYFQRLVLATMALCMLQISGLNLITYYAPVIFENTLGMSRKLSLLVSGFNGLEYWLATFVPIPIIDRVGRRRIMLFAATGQTITMAVLAGCIAYPDNKAAGYVAAVGLFAFNTFAGIGFDGIPFLLPVELTPLRTRGKSVAIATGCFWLCNFFVVMISPVLIDKIKYGTYILWCGTNLAFIPMIYFLIPETSKAALEDIDVLFETNPTWLIGPGSRKKLQNIVANRQTAEGIRINEKGNDNVENMTEVEDIDSSSIQQ</sequence>
<feature type="transmembrane region" description="Helical" evidence="8">
    <location>
        <begin position="102"/>
        <end position="122"/>
    </location>
</feature>
<evidence type="ECO:0000256" key="2">
    <source>
        <dbReference type="ARBA" id="ARBA00010992"/>
    </source>
</evidence>
<dbReference type="KEGG" id="trg:TRUGW13939_01451"/>
<dbReference type="GO" id="GO:0016020">
    <property type="term" value="C:membrane"/>
    <property type="evidence" value="ECO:0007669"/>
    <property type="project" value="UniProtKB-SubCell"/>
</dbReference>
<feature type="transmembrane region" description="Helical" evidence="8">
    <location>
        <begin position="77"/>
        <end position="95"/>
    </location>
</feature>
<proteinExistence type="inferred from homology"/>
<keyword evidence="4 8" id="KW-0812">Transmembrane</keyword>
<keyword evidence="3 7" id="KW-0813">Transport</keyword>
<dbReference type="PANTHER" id="PTHR48022">
    <property type="entry name" value="PLASTIDIC GLUCOSE TRANSPORTER 4"/>
    <property type="match status" value="1"/>
</dbReference>
<evidence type="ECO:0000256" key="3">
    <source>
        <dbReference type="ARBA" id="ARBA00022448"/>
    </source>
</evidence>
<evidence type="ECO:0000256" key="8">
    <source>
        <dbReference type="SAM" id="Phobius"/>
    </source>
</evidence>
<name>A0A7H8QLG3_TALRU</name>
<dbReference type="PRINTS" id="PR00171">
    <property type="entry name" value="SUGRTRNSPORT"/>
</dbReference>
<dbReference type="InterPro" id="IPR003663">
    <property type="entry name" value="Sugar/inositol_transpt"/>
</dbReference>
<dbReference type="EMBL" id="CP055898">
    <property type="protein sequence ID" value="QKX54365.1"/>
    <property type="molecule type" value="Genomic_DNA"/>
</dbReference>
<evidence type="ECO:0000256" key="4">
    <source>
        <dbReference type="ARBA" id="ARBA00022692"/>
    </source>
</evidence>
<keyword evidence="5 8" id="KW-1133">Transmembrane helix</keyword>
<evidence type="ECO:0000256" key="1">
    <source>
        <dbReference type="ARBA" id="ARBA00004141"/>
    </source>
</evidence>
<feature type="transmembrane region" description="Helical" evidence="8">
    <location>
        <begin position="290"/>
        <end position="314"/>
    </location>
</feature>
<comment type="subcellular location">
    <subcellularLocation>
        <location evidence="1">Membrane</location>
        <topology evidence="1">Multi-pass membrane protein</topology>
    </subcellularLocation>
</comment>
<dbReference type="InterPro" id="IPR036259">
    <property type="entry name" value="MFS_trans_sf"/>
</dbReference>
<dbReference type="InterPro" id="IPR005828">
    <property type="entry name" value="MFS_sugar_transport-like"/>
</dbReference>
<dbReference type="InterPro" id="IPR050360">
    <property type="entry name" value="MFS_Sugar_Transporters"/>
</dbReference>
<evidence type="ECO:0000256" key="5">
    <source>
        <dbReference type="ARBA" id="ARBA00022989"/>
    </source>
</evidence>
<dbReference type="AlphaFoldDB" id="A0A7H8QLG3"/>
<evidence type="ECO:0000313" key="11">
    <source>
        <dbReference type="Proteomes" id="UP000509510"/>
    </source>
</evidence>
<keyword evidence="11" id="KW-1185">Reference proteome</keyword>
<dbReference type="PANTHER" id="PTHR48022:SF28">
    <property type="entry name" value="MAJOR FACILITATOR SUPERFAMILY (MFS) PROFILE DOMAIN-CONTAINING PROTEIN-RELATED"/>
    <property type="match status" value="1"/>
</dbReference>
<dbReference type="GeneID" id="55988962"/>
<dbReference type="Pfam" id="PF00083">
    <property type="entry name" value="Sugar_tr"/>
    <property type="match status" value="1"/>
</dbReference>
<feature type="transmembrane region" description="Helical" evidence="8">
    <location>
        <begin position="326"/>
        <end position="346"/>
    </location>
</feature>
<feature type="transmembrane region" description="Helical" evidence="8">
    <location>
        <begin position="424"/>
        <end position="445"/>
    </location>
</feature>
<reference evidence="11" key="1">
    <citation type="submission" date="2020-06" db="EMBL/GenBank/DDBJ databases">
        <title>A chromosome-scale genome assembly of Talaromyces rugulosus W13939.</title>
        <authorList>
            <person name="Wang B."/>
            <person name="Guo L."/>
            <person name="Ye K."/>
            <person name="Wang L."/>
        </authorList>
    </citation>
    <scope>NUCLEOTIDE SEQUENCE [LARGE SCALE GENOMIC DNA]</scope>
    <source>
        <strain evidence="11">W13939</strain>
    </source>
</reference>
<feature type="domain" description="Major facilitator superfamily (MFS) profile" evidence="9">
    <location>
        <begin position="29"/>
        <end position="476"/>
    </location>
</feature>
<dbReference type="GO" id="GO:0005351">
    <property type="term" value="F:carbohydrate:proton symporter activity"/>
    <property type="evidence" value="ECO:0007669"/>
    <property type="project" value="TreeGrafter"/>
</dbReference>
<dbReference type="PROSITE" id="PS50850">
    <property type="entry name" value="MFS"/>
    <property type="match status" value="1"/>
</dbReference>
<feature type="transmembrane region" description="Helical" evidence="8">
    <location>
        <begin position="358"/>
        <end position="379"/>
    </location>
</feature>
<organism evidence="10 11">
    <name type="scientific">Talaromyces rugulosus</name>
    <name type="common">Penicillium rugulosum</name>
    <dbReference type="NCBI Taxonomy" id="121627"/>
    <lineage>
        <taxon>Eukaryota</taxon>
        <taxon>Fungi</taxon>
        <taxon>Dikarya</taxon>
        <taxon>Ascomycota</taxon>
        <taxon>Pezizomycotina</taxon>
        <taxon>Eurotiomycetes</taxon>
        <taxon>Eurotiomycetidae</taxon>
        <taxon>Eurotiales</taxon>
        <taxon>Trichocomaceae</taxon>
        <taxon>Talaromyces</taxon>
        <taxon>Talaromyces sect. Islandici</taxon>
    </lineage>
</organism>
<feature type="transmembrane region" description="Helical" evidence="8">
    <location>
        <begin position="128"/>
        <end position="149"/>
    </location>
</feature>
<dbReference type="Proteomes" id="UP000509510">
    <property type="component" value="Chromosome I"/>
</dbReference>
<gene>
    <name evidence="10" type="ORF">TRUGW13939_01451</name>
</gene>
<feature type="transmembrane region" description="Helical" evidence="8">
    <location>
        <begin position="199"/>
        <end position="217"/>
    </location>
</feature>
<protein>
    <recommendedName>
        <fullName evidence="9">Major facilitator superfamily (MFS) profile domain-containing protein</fullName>
    </recommendedName>
</protein>
<feature type="transmembrane region" description="Helical" evidence="8">
    <location>
        <begin position="385"/>
        <end position="412"/>
    </location>
</feature>
<comment type="similarity">
    <text evidence="2 7">Belongs to the major facilitator superfamily. Sugar transporter (TC 2.A.1.1) family.</text>
</comment>
<dbReference type="NCBIfam" id="TIGR00879">
    <property type="entry name" value="SP"/>
    <property type="match status" value="1"/>
</dbReference>
<dbReference type="RefSeq" id="XP_035340544.1">
    <property type="nucleotide sequence ID" value="XM_035484651.1"/>
</dbReference>
<evidence type="ECO:0000256" key="6">
    <source>
        <dbReference type="ARBA" id="ARBA00023136"/>
    </source>
</evidence>
<evidence type="ECO:0000313" key="10">
    <source>
        <dbReference type="EMBL" id="QKX54365.1"/>
    </source>
</evidence>
<dbReference type="OrthoDB" id="6133115at2759"/>
<feature type="transmembrane region" description="Helical" evidence="8">
    <location>
        <begin position="161"/>
        <end position="179"/>
    </location>
</feature>
<feature type="transmembrane region" description="Helical" evidence="8">
    <location>
        <begin position="451"/>
        <end position="472"/>
    </location>
</feature>
<dbReference type="Gene3D" id="1.20.1250.20">
    <property type="entry name" value="MFS general substrate transporter like domains"/>
    <property type="match status" value="1"/>
</dbReference>
<evidence type="ECO:0000259" key="9">
    <source>
        <dbReference type="PROSITE" id="PS50850"/>
    </source>
</evidence>
<dbReference type="SUPFAM" id="SSF103473">
    <property type="entry name" value="MFS general substrate transporter"/>
    <property type="match status" value="1"/>
</dbReference>
<feature type="transmembrane region" description="Helical" evidence="8">
    <location>
        <begin position="24"/>
        <end position="42"/>
    </location>
</feature>
<keyword evidence="6 8" id="KW-0472">Membrane</keyword>